<dbReference type="InterPro" id="IPR035994">
    <property type="entry name" value="Nucleoside_phosphorylase_sf"/>
</dbReference>
<name>A0A382MEH9_9ZZZZ</name>
<dbReference type="AlphaFoldDB" id="A0A382MEH9"/>
<dbReference type="GO" id="GO:0006218">
    <property type="term" value="P:uridine catabolic process"/>
    <property type="evidence" value="ECO:0007669"/>
    <property type="project" value="TreeGrafter"/>
</dbReference>
<dbReference type="Gene3D" id="3.40.50.1580">
    <property type="entry name" value="Nucleoside phosphorylase domain"/>
    <property type="match status" value="1"/>
</dbReference>
<proteinExistence type="predicted"/>
<dbReference type="EMBL" id="UINC01093063">
    <property type="protein sequence ID" value="SVC47176.1"/>
    <property type="molecule type" value="Genomic_DNA"/>
</dbReference>
<dbReference type="GO" id="GO:0005829">
    <property type="term" value="C:cytosol"/>
    <property type="evidence" value="ECO:0007669"/>
    <property type="project" value="TreeGrafter"/>
</dbReference>
<dbReference type="SUPFAM" id="SSF53167">
    <property type="entry name" value="Purine and uridine phosphorylases"/>
    <property type="match status" value="1"/>
</dbReference>
<reference evidence="2" key="1">
    <citation type="submission" date="2018-05" db="EMBL/GenBank/DDBJ databases">
        <authorList>
            <person name="Lanie J.A."/>
            <person name="Ng W.-L."/>
            <person name="Kazmierczak K.M."/>
            <person name="Andrzejewski T.M."/>
            <person name="Davidsen T.M."/>
            <person name="Wayne K.J."/>
            <person name="Tettelin H."/>
            <person name="Glass J.I."/>
            <person name="Rusch D."/>
            <person name="Podicherti R."/>
            <person name="Tsui H.-C.T."/>
            <person name="Winkler M.E."/>
        </authorList>
    </citation>
    <scope>NUCLEOTIDE SEQUENCE</scope>
</reference>
<gene>
    <name evidence="2" type="ORF">METZ01_LOCUS300030</name>
</gene>
<evidence type="ECO:0000313" key="2">
    <source>
        <dbReference type="EMBL" id="SVC47176.1"/>
    </source>
</evidence>
<dbReference type="CDD" id="cd17767">
    <property type="entry name" value="UP_EcUdp-like"/>
    <property type="match status" value="1"/>
</dbReference>
<protein>
    <recommendedName>
        <fullName evidence="1">Nucleoside phosphorylase domain-containing protein</fullName>
    </recommendedName>
</protein>
<feature type="domain" description="Nucleoside phosphorylase" evidence="1">
    <location>
        <begin position="22"/>
        <end position="228"/>
    </location>
</feature>
<organism evidence="2">
    <name type="scientific">marine metagenome</name>
    <dbReference type="NCBI Taxonomy" id="408172"/>
    <lineage>
        <taxon>unclassified sequences</taxon>
        <taxon>metagenomes</taxon>
        <taxon>ecological metagenomes</taxon>
    </lineage>
</organism>
<accession>A0A382MEH9</accession>
<dbReference type="PANTHER" id="PTHR43691:SF11">
    <property type="entry name" value="FI09636P-RELATED"/>
    <property type="match status" value="1"/>
</dbReference>
<dbReference type="Pfam" id="PF01048">
    <property type="entry name" value="PNP_UDP_1"/>
    <property type="match status" value="1"/>
</dbReference>
<evidence type="ECO:0000259" key="1">
    <source>
        <dbReference type="Pfam" id="PF01048"/>
    </source>
</evidence>
<dbReference type="GO" id="GO:0004850">
    <property type="term" value="F:uridine phosphorylase activity"/>
    <property type="evidence" value="ECO:0007669"/>
    <property type="project" value="TreeGrafter"/>
</dbReference>
<sequence length="252" mass="26382">MSKDSGKTLTHLGIQSSDLPDRVLVVGDPARAQAAALMLDAYVEVGRNREYVTFRGNHGSVPVAVVSHGVGAAGAAICFEELCQAGVQRIIRAGTAGGLQSQILDGNLVIVTGAVRDEGVSPRIVPISYPATPALEIVGDIESASEGQDSVHKGIVLSTDLFYPHKILGSNMKLWQESGVVAVEMECSILFVIASLHGIKSGAILAIDGNPLAKNDEEMSAYNPYRSVVKETVDIALKIALDALIGGHASSK</sequence>
<dbReference type="InterPro" id="IPR000845">
    <property type="entry name" value="Nucleoside_phosphorylase_d"/>
</dbReference>
<dbReference type="PANTHER" id="PTHR43691">
    <property type="entry name" value="URIDINE PHOSPHORYLASE"/>
    <property type="match status" value="1"/>
</dbReference>